<dbReference type="EMBL" id="JADGKB010000180">
    <property type="protein sequence ID" value="KAJ3251496.1"/>
    <property type="molecule type" value="Genomic_DNA"/>
</dbReference>
<proteinExistence type="predicted"/>
<gene>
    <name evidence="1" type="ORF">HK103_002362</name>
</gene>
<keyword evidence="2" id="KW-1185">Reference proteome</keyword>
<organism evidence="1 2">
    <name type="scientific">Boothiomyces macroporosus</name>
    <dbReference type="NCBI Taxonomy" id="261099"/>
    <lineage>
        <taxon>Eukaryota</taxon>
        <taxon>Fungi</taxon>
        <taxon>Fungi incertae sedis</taxon>
        <taxon>Chytridiomycota</taxon>
        <taxon>Chytridiomycota incertae sedis</taxon>
        <taxon>Chytridiomycetes</taxon>
        <taxon>Rhizophydiales</taxon>
        <taxon>Terramycetaceae</taxon>
        <taxon>Boothiomyces</taxon>
    </lineage>
</organism>
<reference evidence="1" key="1">
    <citation type="submission" date="2020-05" db="EMBL/GenBank/DDBJ databases">
        <title>Phylogenomic resolution of chytrid fungi.</title>
        <authorList>
            <person name="Stajich J.E."/>
            <person name="Amses K."/>
            <person name="Simmons R."/>
            <person name="Seto K."/>
            <person name="Myers J."/>
            <person name="Bonds A."/>
            <person name="Quandt C.A."/>
            <person name="Barry K."/>
            <person name="Liu P."/>
            <person name="Grigoriev I."/>
            <person name="Longcore J.E."/>
            <person name="James T.Y."/>
        </authorList>
    </citation>
    <scope>NUCLEOTIDE SEQUENCE</scope>
    <source>
        <strain evidence="1">PLAUS21</strain>
    </source>
</reference>
<sequence>MPNSNLQQISLVSIRTREVCDAFVKNIGKSFLKNVGLEVCAEFLDEVLEAVINSKVESLSFPYACSDCWFGFGDHKCTMFIDSNLTILQRYINKLPVKELSIERGSLKIVNLISVVEYLNETASIRELDLSYIDFDNCELVQLGNHLCWTRLTSISFSVKTLDKDSVAKQFAMSVCNSNLRILTMYIEDCTLSALETLLNSLQASQIFKLNIRLPSVNEKETRKLLWKSYRFQVELV</sequence>
<name>A0AAD5U9E1_9FUNG</name>
<comment type="caution">
    <text evidence="1">The sequence shown here is derived from an EMBL/GenBank/DDBJ whole genome shotgun (WGS) entry which is preliminary data.</text>
</comment>
<evidence type="ECO:0000313" key="1">
    <source>
        <dbReference type="EMBL" id="KAJ3251496.1"/>
    </source>
</evidence>
<dbReference type="Proteomes" id="UP001210925">
    <property type="component" value="Unassembled WGS sequence"/>
</dbReference>
<accession>A0AAD5U9E1</accession>
<protein>
    <submittedName>
        <fullName evidence="1">Uncharacterized protein</fullName>
    </submittedName>
</protein>
<dbReference type="AlphaFoldDB" id="A0AAD5U9E1"/>
<evidence type="ECO:0000313" key="2">
    <source>
        <dbReference type="Proteomes" id="UP001210925"/>
    </source>
</evidence>